<keyword evidence="14" id="KW-0449">Lipoprotein</keyword>
<evidence type="ECO:0000256" key="5">
    <source>
        <dbReference type="ARBA" id="ARBA00022692"/>
    </source>
</evidence>
<keyword evidence="5 17" id="KW-0812">Transmembrane</keyword>
<keyword evidence="10" id="KW-1015">Disulfide bond</keyword>
<keyword evidence="20" id="KW-1185">Reference proteome</keyword>
<keyword evidence="6" id="KW-1133">Transmembrane helix</keyword>
<keyword evidence="9" id="KW-0564">Palmitate</keyword>
<evidence type="ECO:0000256" key="9">
    <source>
        <dbReference type="ARBA" id="ARBA00023139"/>
    </source>
</evidence>
<dbReference type="InterPro" id="IPR000276">
    <property type="entry name" value="GPCR_Rhodpsn"/>
</dbReference>
<dbReference type="GO" id="GO:0008188">
    <property type="term" value="F:neuropeptide receptor activity"/>
    <property type="evidence" value="ECO:0007669"/>
    <property type="project" value="TreeGrafter"/>
</dbReference>
<reference evidence="19" key="1">
    <citation type="submission" date="2015-05" db="UniProtKB">
        <authorList>
            <consortium name="EnsemblMetazoa"/>
        </authorList>
    </citation>
    <scope>IDENTIFICATION</scope>
</reference>
<dbReference type="PRINTS" id="PR00527">
    <property type="entry name" value="GASTRINR"/>
</dbReference>
<evidence type="ECO:0000256" key="12">
    <source>
        <dbReference type="ARBA" id="ARBA00023180"/>
    </source>
</evidence>
<protein>
    <recommendedName>
        <fullName evidence="3">Gastrin/cholecystokinin type B receptor</fullName>
    </recommendedName>
    <alternativeName>
        <fullName evidence="16">Cholecystokinin-2 receptor</fullName>
    </alternativeName>
</protein>
<feature type="domain" description="G-protein coupled receptors family 1 profile" evidence="18">
    <location>
        <begin position="1"/>
        <end position="138"/>
    </location>
</feature>
<dbReference type="eggNOG" id="KOG3656">
    <property type="taxonomic scope" value="Eukaryota"/>
</dbReference>
<evidence type="ECO:0000256" key="3">
    <source>
        <dbReference type="ARBA" id="ARBA00019090"/>
    </source>
</evidence>
<dbReference type="AlphaFoldDB" id="T1I944"/>
<evidence type="ECO:0000256" key="6">
    <source>
        <dbReference type="ARBA" id="ARBA00022989"/>
    </source>
</evidence>
<evidence type="ECO:0000256" key="8">
    <source>
        <dbReference type="ARBA" id="ARBA00023136"/>
    </source>
</evidence>
<evidence type="ECO:0000313" key="20">
    <source>
        <dbReference type="Proteomes" id="UP000015103"/>
    </source>
</evidence>
<dbReference type="Proteomes" id="UP000015103">
    <property type="component" value="Unassembled WGS sequence"/>
</dbReference>
<organism evidence="19 20">
    <name type="scientific">Rhodnius prolixus</name>
    <name type="common">Triatomid bug</name>
    <dbReference type="NCBI Taxonomy" id="13249"/>
    <lineage>
        <taxon>Eukaryota</taxon>
        <taxon>Metazoa</taxon>
        <taxon>Ecdysozoa</taxon>
        <taxon>Arthropoda</taxon>
        <taxon>Hexapoda</taxon>
        <taxon>Insecta</taxon>
        <taxon>Pterygota</taxon>
        <taxon>Neoptera</taxon>
        <taxon>Paraneoptera</taxon>
        <taxon>Hemiptera</taxon>
        <taxon>Heteroptera</taxon>
        <taxon>Panheteroptera</taxon>
        <taxon>Cimicomorpha</taxon>
        <taxon>Reduviidae</taxon>
        <taxon>Triatominae</taxon>
        <taxon>Rhodnius</taxon>
    </lineage>
</organism>
<dbReference type="PANTHER" id="PTHR24238:SF46">
    <property type="entry name" value="GASTRIN_CHOLECYSTOKININ TYPE B RECEPTOR"/>
    <property type="match status" value="1"/>
</dbReference>
<evidence type="ECO:0000256" key="17">
    <source>
        <dbReference type="RuleBase" id="RU000688"/>
    </source>
</evidence>
<evidence type="ECO:0000256" key="13">
    <source>
        <dbReference type="ARBA" id="ARBA00023224"/>
    </source>
</evidence>
<dbReference type="OMA" id="RIMCKLI"/>
<dbReference type="InterPro" id="IPR009126">
    <property type="entry name" value="Cholcskin_rcpt"/>
</dbReference>
<dbReference type="STRING" id="13249.T1I944"/>
<keyword evidence="8" id="KW-0472">Membrane</keyword>
<dbReference type="EMBL" id="ACPB03020946">
    <property type="status" value="NOT_ANNOTATED_CDS"/>
    <property type="molecule type" value="Genomic_DNA"/>
</dbReference>
<evidence type="ECO:0000256" key="2">
    <source>
        <dbReference type="ARBA" id="ARBA00010663"/>
    </source>
</evidence>
<dbReference type="GO" id="GO:0005886">
    <property type="term" value="C:plasma membrane"/>
    <property type="evidence" value="ECO:0007669"/>
    <property type="project" value="UniProtKB-SubCell"/>
</dbReference>
<keyword evidence="12" id="KW-0325">Glycoprotein</keyword>
<dbReference type="HOGENOM" id="CLU_009579_29_6_1"/>
<evidence type="ECO:0000256" key="16">
    <source>
        <dbReference type="ARBA" id="ARBA00031093"/>
    </source>
</evidence>
<evidence type="ECO:0000256" key="15">
    <source>
        <dbReference type="ARBA" id="ARBA00025402"/>
    </source>
</evidence>
<keyword evidence="11 17" id="KW-0675">Receptor</keyword>
<dbReference type="Pfam" id="PF00001">
    <property type="entry name" value="7tm_1"/>
    <property type="match status" value="1"/>
</dbReference>
<dbReference type="PANTHER" id="PTHR24238">
    <property type="entry name" value="G-PROTEIN COUPLED RECEPTOR"/>
    <property type="match status" value="1"/>
</dbReference>
<dbReference type="GO" id="GO:0015054">
    <property type="term" value="F:gastrin receptor activity"/>
    <property type="evidence" value="ECO:0007669"/>
    <property type="project" value="InterPro"/>
</dbReference>
<sequence>MTGGRIFHLTGNIINFDFAVADILLGVFCMPFTLIGQLLRNFVFGRIMCKLIPYFQAVSVSVAVWTLVAISLERYFAICRPLKSRRWQTQFHAYKMIAIVWAMSLVWNSPILFVSRLLAMGGKGTRLFTEIVRAVAIK</sequence>
<dbReference type="InParanoid" id="T1I944"/>
<evidence type="ECO:0000313" key="19">
    <source>
        <dbReference type="EnsemblMetazoa" id="RPRC012816-PA"/>
    </source>
</evidence>
<dbReference type="SUPFAM" id="SSF81321">
    <property type="entry name" value="Family A G protein-coupled receptor-like"/>
    <property type="match status" value="1"/>
</dbReference>
<name>T1I944_RHOPR</name>
<proteinExistence type="inferred from homology"/>
<dbReference type="PRINTS" id="PR01822">
    <property type="entry name" value="CCYSTOKININR"/>
</dbReference>
<dbReference type="PROSITE" id="PS00237">
    <property type="entry name" value="G_PROTEIN_RECEP_F1_1"/>
    <property type="match status" value="1"/>
</dbReference>
<comment type="function">
    <text evidence="15">Receptor for gastrin and cholecystokinin. The CCK-B receptors occur throughout the central nervous system where they modulate anxiety, analgesia, arousal, and neuroleptic activity. This receptor mediates its action by association with G proteins that activate a phosphatidylinositol-calcium second messenger system.</text>
</comment>
<keyword evidence="4" id="KW-1003">Cell membrane</keyword>
<dbReference type="InterPro" id="IPR017452">
    <property type="entry name" value="GPCR_Rhodpsn_7TM"/>
</dbReference>
<evidence type="ECO:0000256" key="4">
    <source>
        <dbReference type="ARBA" id="ARBA00022475"/>
    </source>
</evidence>
<dbReference type="EnsemblMetazoa" id="RPRC012816-RA">
    <property type="protein sequence ID" value="RPRC012816-PA"/>
    <property type="gene ID" value="RPRC012816"/>
</dbReference>
<dbReference type="VEuPathDB" id="VectorBase:RPRC012816"/>
<accession>T1I944</accession>
<keyword evidence="7 17" id="KW-0297">G-protein coupled receptor</keyword>
<dbReference type="PRINTS" id="PR00237">
    <property type="entry name" value="GPCRRHODOPSN"/>
</dbReference>
<dbReference type="PROSITE" id="PS50262">
    <property type="entry name" value="G_PROTEIN_RECEP_F1_2"/>
    <property type="match status" value="1"/>
</dbReference>
<evidence type="ECO:0000256" key="11">
    <source>
        <dbReference type="ARBA" id="ARBA00023170"/>
    </source>
</evidence>
<dbReference type="Gene3D" id="1.20.1070.10">
    <property type="entry name" value="Rhodopsin 7-helix transmembrane proteins"/>
    <property type="match status" value="1"/>
</dbReference>
<evidence type="ECO:0000256" key="1">
    <source>
        <dbReference type="ARBA" id="ARBA00004651"/>
    </source>
</evidence>
<evidence type="ECO:0000256" key="14">
    <source>
        <dbReference type="ARBA" id="ARBA00023288"/>
    </source>
</evidence>
<evidence type="ECO:0000256" key="10">
    <source>
        <dbReference type="ARBA" id="ARBA00023157"/>
    </source>
</evidence>
<evidence type="ECO:0000256" key="7">
    <source>
        <dbReference type="ARBA" id="ARBA00023040"/>
    </source>
</evidence>
<comment type="similarity">
    <text evidence="2 17">Belongs to the G-protein coupled receptor 1 family.</text>
</comment>
<comment type="subcellular location">
    <subcellularLocation>
        <location evidence="1">Cell membrane</location>
        <topology evidence="1">Multi-pass membrane protein</topology>
    </subcellularLocation>
</comment>
<evidence type="ECO:0000259" key="18">
    <source>
        <dbReference type="PROSITE" id="PS50262"/>
    </source>
</evidence>
<dbReference type="InterPro" id="IPR000314">
    <property type="entry name" value="Gastrin_rcpt"/>
</dbReference>
<keyword evidence="13 17" id="KW-0807">Transducer</keyword>